<name>A7VN99_9FIRM</name>
<evidence type="ECO:0000313" key="1">
    <source>
        <dbReference type="EMBL" id="EDO63169.1"/>
    </source>
</evidence>
<gene>
    <name evidence="2" type="ORF">CH238_14625</name>
    <name evidence="1" type="ORF">CLOLEP_00023</name>
</gene>
<dbReference type="HOGENOM" id="CLU_054532_0_0_9"/>
<dbReference type="InterPro" id="IPR058240">
    <property type="entry name" value="rSAM_sf"/>
</dbReference>
<dbReference type="InterPro" id="IPR013785">
    <property type="entry name" value="Aldolase_TIM"/>
</dbReference>
<reference evidence="1 3" key="2">
    <citation type="submission" date="2007-08" db="EMBL/GenBank/DDBJ databases">
        <authorList>
            <person name="Fulton L."/>
            <person name="Clifton S."/>
            <person name="Fulton B."/>
            <person name="Xu J."/>
            <person name="Minx P."/>
            <person name="Pepin K.H."/>
            <person name="Johnson M."/>
            <person name="Thiruvilangam P."/>
            <person name="Bhonagiri V."/>
            <person name="Nash W.E."/>
            <person name="Wang C."/>
            <person name="Mardis E.R."/>
            <person name="Wilson R.K."/>
        </authorList>
    </citation>
    <scope>NUCLEOTIDE SEQUENCE [LARGE SCALE GENOMIC DNA]</scope>
    <source>
        <strain evidence="1 3">DSM 753</strain>
    </source>
</reference>
<dbReference type="Proteomes" id="UP000003490">
    <property type="component" value="Unassembled WGS sequence"/>
</dbReference>
<dbReference type="OrthoDB" id="5391057at2"/>
<evidence type="ECO:0000313" key="4">
    <source>
        <dbReference type="Proteomes" id="UP000220611"/>
    </source>
</evidence>
<reference evidence="2 4" key="3">
    <citation type="submission" date="2017-07" db="EMBL/GenBank/DDBJ databases">
        <title>Prevalence of linear plasmids in Cutibacterium (Propionibacterium) acnes isolates obtained from prostatic tissue.</title>
        <authorList>
            <person name="Davidsson S."/>
            <person name="Carlsson J."/>
            <person name="Molling P."/>
            <person name="Andren O."/>
            <person name="Andersson S.-O."/>
            <person name="Brzuszkiewicz E."/>
            <person name="Poehlein A."/>
            <person name="Al-Zeer M."/>
            <person name="Brinkmann V."/>
            <person name="Scavenius C."/>
            <person name="Nazipi S."/>
            <person name="Soderquist B."/>
            <person name="Bruggemann H."/>
        </authorList>
    </citation>
    <scope>NUCLEOTIDE SEQUENCE [LARGE SCALE GENOMIC DNA]</scope>
    <source>
        <strain evidence="2 4">DSM 753</strain>
    </source>
</reference>
<sequence>MIQTKREEWEQACSDYPELSPFTLLKLSMVRYGAVLSPNALSRLQDPFYSFGKAEPFGISFEGRTPELSMPGPILLRDGSFVYINYGERFEDPYDIEYHQERGVFLLKENGETLEEVDFVPRPAFFGKKTSRGTPMEALADVRAQKLILTAYQRCRFWEGGDQCHFCAFFTGGHSAGAVNCQDIYETVREAVREPGRFSEIYLSGGSDFGGDPPFETEVERYIQVLQAIGRNFSGRFPSQLMAPAYPKKQLKRIYDQTGVTSYCPNIEVWDENIFRHLCPGKEKWIGHKEWVRRTLDAVEIFGRGQVCTQVIGGVELAKPYGFSSLEEALESNFQACDFFARHGVSYLSVIWHPHKASRLGFQPVPPLEYYIRLAKGLHEIRRSYGLVSTNDDYKRCGNHPDSDLERLDCHAATA</sequence>
<protein>
    <recommendedName>
        <fullName evidence="5">Radical SAM domain protein</fullName>
    </recommendedName>
</protein>
<reference evidence="1 3" key="1">
    <citation type="submission" date="2007-08" db="EMBL/GenBank/DDBJ databases">
        <title>Draft genome sequence of Clostridium leptum (DSM 753).</title>
        <authorList>
            <person name="Sudarsanam P."/>
            <person name="Ley R."/>
            <person name="Guruge J."/>
            <person name="Turnbaugh P.J."/>
            <person name="Mahowald M."/>
            <person name="Liep D."/>
            <person name="Gordon J."/>
        </authorList>
    </citation>
    <scope>NUCLEOTIDE SEQUENCE [LARGE SCALE GENOMIC DNA]</scope>
    <source>
        <strain evidence="1 3">DSM 753</strain>
    </source>
</reference>
<dbReference type="AlphaFoldDB" id="A7VN99"/>
<evidence type="ECO:0000313" key="3">
    <source>
        <dbReference type="Proteomes" id="UP000003490"/>
    </source>
</evidence>
<evidence type="ECO:0000313" key="2">
    <source>
        <dbReference type="EMBL" id="PEQ23293.1"/>
    </source>
</evidence>
<organism evidence="1 3">
    <name type="scientific">[Clostridium] leptum DSM 753</name>
    <dbReference type="NCBI Taxonomy" id="428125"/>
    <lineage>
        <taxon>Bacteria</taxon>
        <taxon>Bacillati</taxon>
        <taxon>Bacillota</taxon>
        <taxon>Clostridia</taxon>
        <taxon>Eubacteriales</taxon>
        <taxon>Oscillospiraceae</taxon>
        <taxon>Oscillospiraceae incertae sedis</taxon>
    </lineage>
</organism>
<dbReference type="NCBIfam" id="NF045502">
    <property type="entry name" value="variant_rSAM"/>
    <property type="match status" value="1"/>
</dbReference>
<dbReference type="EMBL" id="ABCB02000004">
    <property type="protein sequence ID" value="EDO63169.1"/>
    <property type="molecule type" value="Genomic_DNA"/>
</dbReference>
<dbReference type="SUPFAM" id="SSF102114">
    <property type="entry name" value="Radical SAM enzymes"/>
    <property type="match status" value="1"/>
</dbReference>
<dbReference type="Gene3D" id="3.20.20.70">
    <property type="entry name" value="Aldolase class I"/>
    <property type="match status" value="1"/>
</dbReference>
<dbReference type="EMBL" id="NOXF01000021">
    <property type="protein sequence ID" value="PEQ23293.1"/>
    <property type="molecule type" value="Genomic_DNA"/>
</dbReference>
<accession>A7VN99</accession>
<keyword evidence="4" id="KW-1185">Reference proteome</keyword>
<proteinExistence type="predicted"/>
<dbReference type="eggNOG" id="COG1032">
    <property type="taxonomic scope" value="Bacteria"/>
</dbReference>
<dbReference type="Proteomes" id="UP000220611">
    <property type="component" value="Unassembled WGS sequence"/>
</dbReference>
<evidence type="ECO:0008006" key="5">
    <source>
        <dbReference type="Google" id="ProtNLM"/>
    </source>
</evidence>
<comment type="caution">
    <text evidence="1">The sequence shown here is derived from an EMBL/GenBank/DDBJ whole genome shotgun (WGS) entry which is preliminary data.</text>
</comment>